<dbReference type="PANTHER" id="PTHR32063">
    <property type="match status" value="1"/>
</dbReference>
<dbReference type="PANTHER" id="PTHR32063:SF18">
    <property type="entry name" value="CATION EFFLUX SYSTEM PROTEIN"/>
    <property type="match status" value="1"/>
</dbReference>
<feature type="transmembrane region" description="Helical" evidence="1">
    <location>
        <begin position="12"/>
        <end position="29"/>
    </location>
</feature>
<proteinExistence type="predicted"/>
<name>A0A7C8KQE4_9BACI</name>
<dbReference type="GO" id="GO:0005886">
    <property type="term" value="C:plasma membrane"/>
    <property type="evidence" value="ECO:0007669"/>
    <property type="project" value="TreeGrafter"/>
</dbReference>
<dbReference type="GO" id="GO:0042910">
    <property type="term" value="F:xenobiotic transmembrane transporter activity"/>
    <property type="evidence" value="ECO:0007669"/>
    <property type="project" value="TreeGrafter"/>
</dbReference>
<reference evidence="2 3" key="1">
    <citation type="submission" date="2019-10" db="EMBL/GenBank/DDBJ databases">
        <title>Gracilibacillus sp. nov. isolated from rice seeds.</title>
        <authorList>
            <person name="He S."/>
        </authorList>
    </citation>
    <scope>NUCLEOTIDE SEQUENCE [LARGE SCALE GENOMIC DNA]</scope>
    <source>
        <strain evidence="2 3">TD8</strain>
    </source>
</reference>
<dbReference type="Gene3D" id="3.30.70.1430">
    <property type="entry name" value="Multidrug efflux transporter AcrB pore domain"/>
    <property type="match status" value="1"/>
</dbReference>
<sequence>MEVLLRYKKIIWILLLLLITVGIFTYIQIPKRDIPEISQNIASVSTVYPGANPEIVEQMVTSPIEDELMNVEGIDQVTSASTNGFSTITVTLEDSKDSDSVYSAIRQTVQSVQESFPDEVMSPTVKTDLVTSSVATYHLLSEDRSNLLALRDQIKEWEESLTEINGVDSVEIKGIPDQKVLISLDQNLLVDAGIQPDQVINAISAEFSPAALGTESTDERNYLLNLAEPEDMEKINNLFIASNQNNEQVYLSDIATINLETEALTDMITYENKAAVSITVFAEDASNITSLQNKIDQEVETLAEDLPADVSVDQFYSQSTVISEVYNSLLVSLAISFFAVIVIMVLGLPISSAIVVGLAIPVSIIIGLIPLPYTGVDLNQISIIGIIVAIGILVDDAIVVNDNITRRYQLGDNALDGTKQGVKEVRASIISSTLLIVFSFFPLTFLSGSNGEFIRALPI</sequence>
<dbReference type="InterPro" id="IPR027463">
    <property type="entry name" value="AcrB_DN_DC_subdom"/>
</dbReference>
<dbReference type="InterPro" id="IPR001036">
    <property type="entry name" value="Acrflvin-R"/>
</dbReference>
<evidence type="ECO:0000313" key="2">
    <source>
        <dbReference type="EMBL" id="KAB8127138.1"/>
    </source>
</evidence>
<dbReference type="Gene3D" id="3.30.70.1320">
    <property type="entry name" value="Multidrug efflux transporter AcrB pore domain like"/>
    <property type="match status" value="1"/>
</dbReference>
<dbReference type="Gene3D" id="1.20.1640.10">
    <property type="entry name" value="Multidrug efflux transporter AcrB transmembrane domain"/>
    <property type="match status" value="1"/>
</dbReference>
<dbReference type="Gene3D" id="3.30.2090.10">
    <property type="entry name" value="Multidrug efflux transporter AcrB TolC docking domain, DN and DC subdomains"/>
    <property type="match status" value="1"/>
</dbReference>
<gene>
    <name evidence="2" type="ORF">F9U64_18245</name>
</gene>
<dbReference type="RefSeq" id="WP_228275790.1">
    <property type="nucleotide sequence ID" value="NZ_ML762444.1"/>
</dbReference>
<evidence type="ECO:0000313" key="3">
    <source>
        <dbReference type="Proteomes" id="UP000480246"/>
    </source>
</evidence>
<keyword evidence="1" id="KW-0812">Transmembrane</keyword>
<feature type="transmembrane region" description="Helical" evidence="1">
    <location>
        <begin position="353"/>
        <end position="373"/>
    </location>
</feature>
<keyword evidence="1" id="KW-0472">Membrane</keyword>
<accession>A0A7C8KQE4</accession>
<dbReference type="SUPFAM" id="SSF82693">
    <property type="entry name" value="Multidrug efflux transporter AcrB pore domain, PN1, PN2, PC1 and PC2 subdomains"/>
    <property type="match status" value="2"/>
</dbReference>
<dbReference type="PRINTS" id="PR00702">
    <property type="entry name" value="ACRIFLAVINRP"/>
</dbReference>
<dbReference type="SUPFAM" id="SSF82714">
    <property type="entry name" value="Multidrug efflux transporter AcrB TolC docking domain, DN and DC subdomains"/>
    <property type="match status" value="1"/>
</dbReference>
<protein>
    <submittedName>
        <fullName evidence="2">Efflux RND transporter permease subunit</fullName>
    </submittedName>
</protein>
<dbReference type="Pfam" id="PF00873">
    <property type="entry name" value="ACR_tran"/>
    <property type="match status" value="1"/>
</dbReference>
<feature type="transmembrane region" description="Helical" evidence="1">
    <location>
        <begin position="429"/>
        <end position="448"/>
    </location>
</feature>
<keyword evidence="1" id="KW-1133">Transmembrane helix</keyword>
<keyword evidence="3" id="KW-1185">Reference proteome</keyword>
<feature type="transmembrane region" description="Helical" evidence="1">
    <location>
        <begin position="379"/>
        <end position="400"/>
    </location>
</feature>
<dbReference type="EMBL" id="WEID01000095">
    <property type="protein sequence ID" value="KAB8127138.1"/>
    <property type="molecule type" value="Genomic_DNA"/>
</dbReference>
<dbReference type="AlphaFoldDB" id="A0A7C8KQE4"/>
<dbReference type="SUPFAM" id="SSF82866">
    <property type="entry name" value="Multidrug efflux transporter AcrB transmembrane domain"/>
    <property type="match status" value="1"/>
</dbReference>
<comment type="caution">
    <text evidence="2">The sequence shown here is derived from an EMBL/GenBank/DDBJ whole genome shotgun (WGS) entry which is preliminary data.</text>
</comment>
<evidence type="ECO:0000256" key="1">
    <source>
        <dbReference type="SAM" id="Phobius"/>
    </source>
</evidence>
<feature type="transmembrane region" description="Helical" evidence="1">
    <location>
        <begin position="325"/>
        <end position="346"/>
    </location>
</feature>
<dbReference type="Proteomes" id="UP000480246">
    <property type="component" value="Unassembled WGS sequence"/>
</dbReference>
<organism evidence="2 3">
    <name type="scientific">Gracilibacillus oryzae</name>
    <dbReference type="NCBI Taxonomy" id="1672701"/>
    <lineage>
        <taxon>Bacteria</taxon>
        <taxon>Bacillati</taxon>
        <taxon>Bacillota</taxon>
        <taxon>Bacilli</taxon>
        <taxon>Bacillales</taxon>
        <taxon>Bacillaceae</taxon>
        <taxon>Gracilibacillus</taxon>
    </lineage>
</organism>
<feature type="non-terminal residue" evidence="2">
    <location>
        <position position="459"/>
    </location>
</feature>